<dbReference type="EMBL" id="KN822138">
    <property type="protein sequence ID" value="KIM55231.1"/>
    <property type="molecule type" value="Genomic_DNA"/>
</dbReference>
<accession>A0A0C3DGM5</accession>
<dbReference type="OrthoDB" id="2664589at2759"/>
<dbReference type="Proteomes" id="UP000053989">
    <property type="component" value="Unassembled WGS sequence"/>
</dbReference>
<keyword evidence="2" id="KW-1185">Reference proteome</keyword>
<evidence type="ECO:0000313" key="2">
    <source>
        <dbReference type="Proteomes" id="UP000053989"/>
    </source>
</evidence>
<name>A0A0C3DGM5_9AGAM</name>
<sequence>MDFWEDVMDLEADEIIHKLEQWACMHGKNIEECNSVEGMQWMCAHILNSSLCVVAKKKIQINFTNFEVAIKEKYGIDLLGWPEGMPFQSPHAITNVKNLQTLHDALKEGMCRWAYMTRQQHVQHQEQLAEW</sequence>
<protein>
    <submittedName>
        <fullName evidence="1">Uncharacterized protein</fullName>
    </submittedName>
</protein>
<dbReference type="HOGENOM" id="CLU_035160_4_1_1"/>
<proteinExistence type="predicted"/>
<organism evidence="1 2">
    <name type="scientific">Scleroderma citrinum Foug A</name>
    <dbReference type="NCBI Taxonomy" id="1036808"/>
    <lineage>
        <taxon>Eukaryota</taxon>
        <taxon>Fungi</taxon>
        <taxon>Dikarya</taxon>
        <taxon>Basidiomycota</taxon>
        <taxon>Agaricomycotina</taxon>
        <taxon>Agaricomycetes</taxon>
        <taxon>Agaricomycetidae</taxon>
        <taxon>Boletales</taxon>
        <taxon>Sclerodermatineae</taxon>
        <taxon>Sclerodermataceae</taxon>
        <taxon>Scleroderma</taxon>
    </lineage>
</organism>
<dbReference type="AlphaFoldDB" id="A0A0C3DGM5"/>
<reference evidence="2" key="2">
    <citation type="submission" date="2015-01" db="EMBL/GenBank/DDBJ databases">
        <title>Evolutionary Origins and Diversification of the Mycorrhizal Mutualists.</title>
        <authorList>
            <consortium name="DOE Joint Genome Institute"/>
            <consortium name="Mycorrhizal Genomics Consortium"/>
            <person name="Kohler A."/>
            <person name="Kuo A."/>
            <person name="Nagy L.G."/>
            <person name="Floudas D."/>
            <person name="Copeland A."/>
            <person name="Barry K.W."/>
            <person name="Cichocki N."/>
            <person name="Veneault-Fourrey C."/>
            <person name="LaButti K."/>
            <person name="Lindquist E.A."/>
            <person name="Lipzen A."/>
            <person name="Lundell T."/>
            <person name="Morin E."/>
            <person name="Murat C."/>
            <person name="Riley R."/>
            <person name="Ohm R."/>
            <person name="Sun H."/>
            <person name="Tunlid A."/>
            <person name="Henrissat B."/>
            <person name="Grigoriev I.V."/>
            <person name="Hibbett D.S."/>
            <person name="Martin F."/>
        </authorList>
    </citation>
    <scope>NUCLEOTIDE SEQUENCE [LARGE SCALE GENOMIC DNA]</scope>
    <source>
        <strain evidence="2">Foug A</strain>
    </source>
</reference>
<evidence type="ECO:0000313" key="1">
    <source>
        <dbReference type="EMBL" id="KIM55231.1"/>
    </source>
</evidence>
<reference evidence="1 2" key="1">
    <citation type="submission" date="2014-04" db="EMBL/GenBank/DDBJ databases">
        <authorList>
            <consortium name="DOE Joint Genome Institute"/>
            <person name="Kuo A."/>
            <person name="Kohler A."/>
            <person name="Nagy L.G."/>
            <person name="Floudas D."/>
            <person name="Copeland A."/>
            <person name="Barry K.W."/>
            <person name="Cichocki N."/>
            <person name="Veneault-Fourrey C."/>
            <person name="LaButti K."/>
            <person name="Lindquist E.A."/>
            <person name="Lipzen A."/>
            <person name="Lundell T."/>
            <person name="Morin E."/>
            <person name="Murat C."/>
            <person name="Sun H."/>
            <person name="Tunlid A."/>
            <person name="Henrissat B."/>
            <person name="Grigoriev I.V."/>
            <person name="Hibbett D.S."/>
            <person name="Martin F."/>
            <person name="Nordberg H.P."/>
            <person name="Cantor M.N."/>
            <person name="Hua S.X."/>
        </authorList>
    </citation>
    <scope>NUCLEOTIDE SEQUENCE [LARGE SCALE GENOMIC DNA]</scope>
    <source>
        <strain evidence="1 2">Foug A</strain>
    </source>
</reference>
<dbReference type="InParanoid" id="A0A0C3DGM5"/>
<dbReference type="STRING" id="1036808.A0A0C3DGM5"/>
<gene>
    <name evidence="1" type="ORF">SCLCIDRAFT_30483</name>
</gene>